<sequence length="150" mass="16459">MSAWDGNGPVMPETVQTDDVDRVVIFVPGTPVPQGSKKGFARGRFVNIVDDNADTLKPWRATVAHHADIGRTFDGPLEVTLTFHMPRPQRPRWSRPAVKPDADKLARAILDGLTDGGLIADDARVVDLHIHEEYADTRTGVDIEVKAARS</sequence>
<name>A0A191WEY6_9MICO</name>
<proteinExistence type="predicted"/>
<evidence type="ECO:0000313" key="2">
    <source>
        <dbReference type="Proteomes" id="UP000078437"/>
    </source>
</evidence>
<protein>
    <recommendedName>
        <fullName evidence="3">Holliday junction resolvase</fullName>
    </recommendedName>
</protein>
<keyword evidence="2" id="KW-1185">Reference proteome</keyword>
<dbReference type="Pfam" id="PF05866">
    <property type="entry name" value="RusA"/>
    <property type="match status" value="1"/>
</dbReference>
<dbReference type="EMBL" id="CP013979">
    <property type="protein sequence ID" value="ANJ26787.1"/>
    <property type="molecule type" value="Genomic_DNA"/>
</dbReference>
<dbReference type="GO" id="GO:0006281">
    <property type="term" value="P:DNA repair"/>
    <property type="evidence" value="ECO:0007669"/>
    <property type="project" value="InterPro"/>
</dbReference>
<reference evidence="1 2" key="1">
    <citation type="journal article" date="2016" name="Int. J. Syst. Evol. Microbiol.">
        <title>Agromyces aureus sp. nov., isolated from the rhizosphere of Salix caprea L. grown in a heavy-metal-contaminated soil.</title>
        <authorList>
            <person name="Corretto E."/>
            <person name="Antonielli L."/>
            <person name="Sessitsch A."/>
            <person name="Compant S."/>
            <person name="Gorfer M."/>
            <person name="Kuffner M."/>
            <person name="Brader G."/>
        </authorList>
    </citation>
    <scope>NUCLEOTIDE SEQUENCE [LARGE SCALE GENOMIC DNA]</scope>
    <source>
        <strain evidence="1 2">AR33</strain>
    </source>
</reference>
<evidence type="ECO:0008006" key="3">
    <source>
        <dbReference type="Google" id="ProtNLM"/>
    </source>
</evidence>
<organism evidence="1 2">
    <name type="scientific">Agromyces aureus</name>
    <dbReference type="NCBI Taxonomy" id="453304"/>
    <lineage>
        <taxon>Bacteria</taxon>
        <taxon>Bacillati</taxon>
        <taxon>Actinomycetota</taxon>
        <taxon>Actinomycetes</taxon>
        <taxon>Micrococcales</taxon>
        <taxon>Microbacteriaceae</taxon>
        <taxon>Agromyces</taxon>
    </lineage>
</organism>
<dbReference type="AlphaFoldDB" id="A0A191WEY6"/>
<reference evidence="2" key="2">
    <citation type="submission" date="2016-01" db="EMBL/GenBank/DDBJ databases">
        <title>Complete genome sequence of Agromyces aureus AR33T and comparison with related organisms.</title>
        <authorList>
            <person name="Corretto E."/>
            <person name="Antonielli L."/>
            <person name="Sessitsch A."/>
            <person name="Brader G."/>
        </authorList>
    </citation>
    <scope>NUCLEOTIDE SEQUENCE [LARGE SCALE GENOMIC DNA]</scope>
    <source>
        <strain evidence="2">AR33</strain>
    </source>
</reference>
<dbReference type="InterPro" id="IPR008822">
    <property type="entry name" value="Endonuclease_RusA-like"/>
</dbReference>
<evidence type="ECO:0000313" key="1">
    <source>
        <dbReference type="EMBL" id="ANJ26787.1"/>
    </source>
</evidence>
<dbReference type="Gene3D" id="3.30.1330.70">
    <property type="entry name" value="Holliday junction resolvase RusA"/>
    <property type="match status" value="1"/>
</dbReference>
<dbReference type="KEGG" id="agy:ATC03_08740"/>
<accession>A0A191WEY6</accession>
<dbReference type="InterPro" id="IPR036614">
    <property type="entry name" value="RusA-like_sf"/>
</dbReference>
<dbReference type="SUPFAM" id="SSF103084">
    <property type="entry name" value="Holliday junction resolvase RusA"/>
    <property type="match status" value="1"/>
</dbReference>
<dbReference type="Proteomes" id="UP000078437">
    <property type="component" value="Chromosome"/>
</dbReference>
<dbReference type="RefSeq" id="WP_198168715.1">
    <property type="nucleotide sequence ID" value="NZ_CP013979.1"/>
</dbReference>
<dbReference type="GO" id="GO:0006310">
    <property type="term" value="P:DNA recombination"/>
    <property type="evidence" value="ECO:0007669"/>
    <property type="project" value="InterPro"/>
</dbReference>
<dbReference type="GO" id="GO:0000287">
    <property type="term" value="F:magnesium ion binding"/>
    <property type="evidence" value="ECO:0007669"/>
    <property type="project" value="InterPro"/>
</dbReference>
<gene>
    <name evidence="1" type="ORF">ATC03_08740</name>
</gene>
<dbReference type="STRING" id="453304.ATC03_08740"/>